<dbReference type="Proteomes" id="UP000319859">
    <property type="component" value="Unassembled WGS sequence"/>
</dbReference>
<dbReference type="Gene3D" id="2.30.30.110">
    <property type="match status" value="1"/>
</dbReference>
<dbReference type="OrthoDB" id="3196747at2"/>
<dbReference type="GO" id="GO:0003677">
    <property type="term" value="F:DNA binding"/>
    <property type="evidence" value="ECO:0007669"/>
    <property type="project" value="InterPro"/>
</dbReference>
<organism evidence="1 2">
    <name type="scientific">Nitrospirillum amazonense</name>
    <dbReference type="NCBI Taxonomy" id="28077"/>
    <lineage>
        <taxon>Bacteria</taxon>
        <taxon>Pseudomonadati</taxon>
        <taxon>Pseudomonadota</taxon>
        <taxon>Alphaproteobacteria</taxon>
        <taxon>Rhodospirillales</taxon>
        <taxon>Azospirillaceae</taxon>
        <taxon>Nitrospirillum</taxon>
    </lineage>
</organism>
<dbReference type="GO" id="GO:0016075">
    <property type="term" value="P:rRNA catabolic process"/>
    <property type="evidence" value="ECO:0007669"/>
    <property type="project" value="TreeGrafter"/>
</dbReference>
<protein>
    <submittedName>
        <fullName evidence="1">mRNA interferase MazF</fullName>
    </submittedName>
</protein>
<dbReference type="AlphaFoldDB" id="A0A560FLL9"/>
<accession>A0A560FLL9</accession>
<evidence type="ECO:0000313" key="1">
    <source>
        <dbReference type="EMBL" id="TWB22511.1"/>
    </source>
</evidence>
<dbReference type="GO" id="GO:0006402">
    <property type="term" value="P:mRNA catabolic process"/>
    <property type="evidence" value="ECO:0007669"/>
    <property type="project" value="TreeGrafter"/>
</dbReference>
<dbReference type="InterPro" id="IPR011067">
    <property type="entry name" value="Plasmid_toxin/cell-grow_inhib"/>
</dbReference>
<dbReference type="Pfam" id="PF02452">
    <property type="entry name" value="PemK_toxin"/>
    <property type="match status" value="1"/>
</dbReference>
<dbReference type="GO" id="GO:0004521">
    <property type="term" value="F:RNA endonuclease activity"/>
    <property type="evidence" value="ECO:0007669"/>
    <property type="project" value="TreeGrafter"/>
</dbReference>
<comment type="caution">
    <text evidence="1">The sequence shown here is derived from an EMBL/GenBank/DDBJ whole genome shotgun (WGS) entry which is preliminary data.</text>
</comment>
<dbReference type="PANTHER" id="PTHR33988">
    <property type="entry name" value="ENDORIBONUCLEASE MAZF-RELATED"/>
    <property type="match status" value="1"/>
</dbReference>
<gene>
    <name evidence="1" type="ORF">FBZ89_103134</name>
</gene>
<dbReference type="EMBL" id="VITN01000003">
    <property type="protein sequence ID" value="TWB22511.1"/>
    <property type="molecule type" value="Genomic_DNA"/>
</dbReference>
<dbReference type="SUPFAM" id="SSF50118">
    <property type="entry name" value="Cell growth inhibitor/plasmid maintenance toxic component"/>
    <property type="match status" value="1"/>
</dbReference>
<sequence length="118" mass="13003">MRRGEVWTVSGGKDYAGKPRPVVIVQDDAFDATDSITICAFTTDPTDAPLFRLPVEPNERNGLRSSSRLMVDKITTVPKSKIGEQIGRLDDDDVVRLNQAVMVFLGLAVSPRTGRKEE</sequence>
<evidence type="ECO:0000313" key="2">
    <source>
        <dbReference type="Proteomes" id="UP000319859"/>
    </source>
</evidence>
<proteinExistence type="predicted"/>
<reference evidence="1 2" key="1">
    <citation type="submission" date="2019-06" db="EMBL/GenBank/DDBJ databases">
        <title>Genomic Encyclopedia of Type Strains, Phase IV (KMG-V): Genome sequencing to study the core and pangenomes of soil and plant-associated prokaryotes.</title>
        <authorList>
            <person name="Whitman W."/>
        </authorList>
    </citation>
    <scope>NUCLEOTIDE SEQUENCE [LARGE SCALE GENOMIC DNA]</scope>
    <source>
        <strain evidence="1 2">BR 11880</strain>
    </source>
</reference>
<name>A0A560FLL9_9PROT</name>
<dbReference type="InterPro" id="IPR003477">
    <property type="entry name" value="PemK-like"/>
</dbReference>
<dbReference type="RefSeq" id="WP_145749106.1">
    <property type="nucleotide sequence ID" value="NZ_VITN01000003.1"/>
</dbReference>